<dbReference type="InterPro" id="IPR014790">
    <property type="entry name" value="MutL_C"/>
</dbReference>
<dbReference type="GO" id="GO:0140664">
    <property type="term" value="F:ATP-dependent DNA damage sensor activity"/>
    <property type="evidence" value="ECO:0007669"/>
    <property type="project" value="InterPro"/>
</dbReference>
<dbReference type="InterPro" id="IPR037198">
    <property type="entry name" value="MutL_C_sf"/>
</dbReference>
<evidence type="ECO:0000256" key="3">
    <source>
        <dbReference type="ARBA" id="ARBA00070941"/>
    </source>
</evidence>
<evidence type="ECO:0000259" key="6">
    <source>
        <dbReference type="SMART" id="SM01340"/>
    </source>
</evidence>
<dbReference type="Gene3D" id="3.30.230.10">
    <property type="match status" value="1"/>
</dbReference>
<dbReference type="GO" id="GO:0016887">
    <property type="term" value="F:ATP hydrolysis activity"/>
    <property type="evidence" value="ECO:0007669"/>
    <property type="project" value="InterPro"/>
</dbReference>
<reference evidence="7" key="1">
    <citation type="journal article" date="2020" name="New Phytol.">
        <title>Comparative genomics reveals dynamic genome evolution in host specialist ectomycorrhizal fungi.</title>
        <authorList>
            <person name="Lofgren L.A."/>
            <person name="Nguyen N.H."/>
            <person name="Vilgalys R."/>
            <person name="Ruytinx J."/>
            <person name="Liao H.L."/>
            <person name="Branco S."/>
            <person name="Kuo A."/>
            <person name="LaButti K."/>
            <person name="Lipzen A."/>
            <person name="Andreopoulos W."/>
            <person name="Pangilinan J."/>
            <person name="Riley R."/>
            <person name="Hundley H."/>
            <person name="Na H."/>
            <person name="Barry K."/>
            <person name="Grigoriev I.V."/>
            <person name="Stajich J.E."/>
            <person name="Kennedy P.G."/>
        </authorList>
    </citation>
    <scope>NUCLEOTIDE SEQUENCE</scope>
    <source>
        <strain evidence="7">FC423</strain>
    </source>
</reference>
<feature type="compositionally biased region" description="Polar residues" evidence="4">
    <location>
        <begin position="466"/>
        <end position="475"/>
    </location>
</feature>
<dbReference type="Pfam" id="PF08676">
    <property type="entry name" value="MutL_C"/>
    <property type="match status" value="1"/>
</dbReference>
<evidence type="ECO:0000259" key="5">
    <source>
        <dbReference type="SMART" id="SM00853"/>
    </source>
</evidence>
<dbReference type="SUPFAM" id="SSF118116">
    <property type="entry name" value="DNA mismatch repair protein MutL"/>
    <property type="match status" value="1"/>
</dbReference>
<dbReference type="FunFam" id="3.30.565.10:FF:000014">
    <property type="entry name" value="Mismatch repair endonuclease pms1, putative"/>
    <property type="match status" value="1"/>
</dbReference>
<dbReference type="OrthoDB" id="10263226at2759"/>
<feature type="compositionally biased region" description="Basic and acidic residues" evidence="4">
    <location>
        <begin position="427"/>
        <end position="440"/>
    </location>
</feature>
<feature type="domain" description="DNA mismatch repair protein S5" evidence="6">
    <location>
        <begin position="238"/>
        <end position="377"/>
    </location>
</feature>
<dbReference type="Gene3D" id="3.30.565.10">
    <property type="entry name" value="Histidine kinase-like ATPase, C-terminal domain"/>
    <property type="match status" value="1"/>
</dbReference>
<dbReference type="GeneID" id="64694210"/>
<dbReference type="GO" id="GO:0000710">
    <property type="term" value="P:meiotic mismatch repair"/>
    <property type="evidence" value="ECO:0007669"/>
    <property type="project" value="UniProtKB-ARBA"/>
</dbReference>
<dbReference type="PANTHER" id="PTHR10073:SF52">
    <property type="entry name" value="MISMATCH REPAIR ENDONUCLEASE PMS2"/>
    <property type="match status" value="1"/>
</dbReference>
<dbReference type="InterPro" id="IPR013507">
    <property type="entry name" value="DNA_mismatch_S5_2-like"/>
</dbReference>
<gene>
    <name evidence="7" type="ORF">F5147DRAFT_586861</name>
</gene>
<feature type="compositionally biased region" description="Polar residues" evidence="4">
    <location>
        <begin position="388"/>
        <end position="408"/>
    </location>
</feature>
<feature type="domain" description="MutL C-terminal dimerisation" evidence="5">
    <location>
        <begin position="811"/>
        <end position="963"/>
    </location>
</feature>
<sequence>MAGISFLDSTASSPGSIRAIDSHSVHRITSGQVVIDLQTAVKELVENSLDARATNIEEVRFLNYGLKSIEVIDNGCGIAPKDYESVALKHHTSKLAAFEDLSTVLTFGFRGEALSSLCALSDSVTLTTATANEAPMGTILEMDRNGRLRNSNSKVARQRGTTVVVSSLFKPLPVRRKELERNAKREFGKALNLLYGYALVPCASENRGVRLAVSNQLEGGRKTVQLKTDGSPSIKASVTALWGSKGLENIVDLDLSFDVLTEKTVLRRLDQESASVTTVKVRGLISKFAVGVGRTGSDRQFFFVNGRPYNPGKVIQKAFNEVYRSFNVGQSPFIIADFILPTHACDVNVSPDKRTIFLHSEQNLIQALKAALEEAFASSRSTFDVGAQSLQQPTLHPSFTPKASLTQTKHTRATSHSAVMADINPPSEKDQPAERGREDESITIGAPHLLFEPEPERPPQSETDRTATVSPSAQSDKIRPAQPLFFPDPDVQVGGDNGQATRLADHHGSDQEDETAGQQVVSAIDRIRASRELDETRKRSTSQAPSAQTVLSTKGASWNRGRSGGDDIQDDGPRKRLRLAERDGRASFRFTLSQYARAGSKVAETSGDRTEDRLHTVGMNARRSISEETDGAEEQDQLMEDEEVVSITSKARPRRISGRTGRVSEETTVLPDDAMVVEDSGPARRLPPVLEEHPAPEPDSHVTDQDISDIIDLTEGDTSMTLVDTEVNAPATHSPKDHLPPVTLRCDLNKIRHTWLHLERAKPTPSGLSSTASRIRDALDTANVENVEDDAKASAALSRIISKTDFNKMQVIGQFNLGFIVIRWQKYEEGLDDLFVIDQHAADEKYNFETLQQTTIIESQRLFRPEPLELTAADEILAVENIDVLKRNGFEVVRQGGHDDDEGRLHLIAQPVSKDTVFDTKDLEELIHLMHDRPVGTMVRCSKARAMFAMRACRKSVMIGKALSMNGMTSIVQHMSTMDQPWNCPHGRPTMRHVSDLTCFARYHPFPRTIDWTTFGPGP</sequence>
<dbReference type="PANTHER" id="PTHR10073">
    <property type="entry name" value="DNA MISMATCH REPAIR PROTEIN MLH, PMS, MUTL"/>
    <property type="match status" value="1"/>
</dbReference>
<feature type="compositionally biased region" description="Basic and acidic residues" evidence="4">
    <location>
        <begin position="525"/>
        <end position="538"/>
    </location>
</feature>
<dbReference type="PROSITE" id="PS00058">
    <property type="entry name" value="DNA_MISMATCH_REPAIR_1"/>
    <property type="match status" value="1"/>
</dbReference>
<dbReference type="GO" id="GO:0030983">
    <property type="term" value="F:mismatched DNA binding"/>
    <property type="evidence" value="ECO:0007669"/>
    <property type="project" value="InterPro"/>
</dbReference>
<dbReference type="Pfam" id="PF13589">
    <property type="entry name" value="HATPase_c_3"/>
    <property type="match status" value="1"/>
</dbReference>
<dbReference type="InterPro" id="IPR038973">
    <property type="entry name" value="MutL/Mlh/Pms-like"/>
</dbReference>
<dbReference type="SUPFAM" id="SSF54211">
    <property type="entry name" value="Ribosomal protein S5 domain 2-like"/>
    <property type="match status" value="1"/>
</dbReference>
<dbReference type="InterPro" id="IPR020568">
    <property type="entry name" value="Ribosomal_Su5_D2-typ_SF"/>
</dbReference>
<dbReference type="Pfam" id="PF01119">
    <property type="entry name" value="DNA_mis_repair"/>
    <property type="match status" value="1"/>
</dbReference>
<keyword evidence="2" id="KW-0227">DNA damage</keyword>
<dbReference type="Gene3D" id="3.30.1540.20">
    <property type="entry name" value="MutL, C-terminal domain, dimerisation subdomain"/>
    <property type="match status" value="1"/>
</dbReference>
<evidence type="ECO:0000256" key="1">
    <source>
        <dbReference type="ARBA" id="ARBA00006082"/>
    </source>
</evidence>
<comment type="caution">
    <text evidence="7">The sequence shown here is derived from an EMBL/GenBank/DDBJ whole genome shotgun (WGS) entry which is preliminary data.</text>
</comment>
<dbReference type="CDD" id="cd03484">
    <property type="entry name" value="MutL_Trans_hPMS_2_like"/>
    <property type="match status" value="1"/>
</dbReference>
<dbReference type="GO" id="GO:0032389">
    <property type="term" value="C:MutLalpha complex"/>
    <property type="evidence" value="ECO:0007669"/>
    <property type="project" value="TreeGrafter"/>
</dbReference>
<dbReference type="InterPro" id="IPR042121">
    <property type="entry name" value="MutL_C_regsub"/>
</dbReference>
<organism evidence="7 8">
    <name type="scientific">Suillus discolor</name>
    <dbReference type="NCBI Taxonomy" id="1912936"/>
    <lineage>
        <taxon>Eukaryota</taxon>
        <taxon>Fungi</taxon>
        <taxon>Dikarya</taxon>
        <taxon>Basidiomycota</taxon>
        <taxon>Agaricomycotina</taxon>
        <taxon>Agaricomycetes</taxon>
        <taxon>Agaricomycetidae</taxon>
        <taxon>Boletales</taxon>
        <taxon>Suillineae</taxon>
        <taxon>Suillaceae</taxon>
        <taxon>Suillus</taxon>
    </lineage>
</organism>
<dbReference type="SMART" id="SM01340">
    <property type="entry name" value="DNA_mis_repair"/>
    <property type="match status" value="1"/>
</dbReference>
<accession>A0A9P7ETL7</accession>
<feature type="compositionally biased region" description="Polar residues" evidence="4">
    <location>
        <begin position="541"/>
        <end position="556"/>
    </location>
</feature>
<evidence type="ECO:0000313" key="8">
    <source>
        <dbReference type="Proteomes" id="UP000823399"/>
    </source>
</evidence>
<evidence type="ECO:0000256" key="4">
    <source>
        <dbReference type="SAM" id="MobiDB-lite"/>
    </source>
</evidence>
<dbReference type="CDD" id="cd16926">
    <property type="entry name" value="HATPase_MutL-MLH-PMS-like"/>
    <property type="match status" value="1"/>
</dbReference>
<dbReference type="FunFam" id="3.30.1370.100:FF:000001">
    <property type="entry name" value="Mismatch repair endonuclease pms1, putative"/>
    <property type="match status" value="1"/>
</dbReference>
<feature type="compositionally biased region" description="Basic and acidic residues" evidence="4">
    <location>
        <begin position="454"/>
        <end position="465"/>
    </location>
</feature>
<proteinExistence type="inferred from homology"/>
<dbReference type="InterPro" id="IPR014721">
    <property type="entry name" value="Ribsml_uS5_D2-typ_fold_subgr"/>
</dbReference>
<comment type="similarity">
    <text evidence="1">Belongs to the DNA mismatch repair MutL/HexB family.</text>
</comment>
<dbReference type="NCBIfam" id="TIGR00585">
    <property type="entry name" value="mutl"/>
    <property type="match status" value="1"/>
</dbReference>
<dbReference type="SUPFAM" id="SSF55874">
    <property type="entry name" value="ATPase domain of HSP90 chaperone/DNA topoisomerase II/histidine kinase"/>
    <property type="match status" value="1"/>
</dbReference>
<protein>
    <recommendedName>
        <fullName evidence="3">DNA mismatch repair protein PMS1</fullName>
    </recommendedName>
</protein>
<evidence type="ECO:0000256" key="2">
    <source>
        <dbReference type="ARBA" id="ARBA00022763"/>
    </source>
</evidence>
<dbReference type="InterPro" id="IPR036890">
    <property type="entry name" value="HATPase_C_sf"/>
</dbReference>
<name>A0A9P7ETL7_9AGAM</name>
<keyword evidence="8" id="KW-1185">Reference proteome</keyword>
<dbReference type="InterPro" id="IPR002099">
    <property type="entry name" value="MutL/Mlh/PMS"/>
</dbReference>
<dbReference type="InterPro" id="IPR014762">
    <property type="entry name" value="DNA_mismatch_repair_CS"/>
</dbReference>
<evidence type="ECO:0000313" key="7">
    <source>
        <dbReference type="EMBL" id="KAG2090102.1"/>
    </source>
</evidence>
<dbReference type="SMART" id="SM00853">
    <property type="entry name" value="MutL_C"/>
    <property type="match status" value="1"/>
</dbReference>
<dbReference type="EMBL" id="JABBWM010000106">
    <property type="protein sequence ID" value="KAG2090102.1"/>
    <property type="molecule type" value="Genomic_DNA"/>
</dbReference>
<dbReference type="GO" id="GO:0005524">
    <property type="term" value="F:ATP binding"/>
    <property type="evidence" value="ECO:0007669"/>
    <property type="project" value="InterPro"/>
</dbReference>
<dbReference type="Gene3D" id="3.30.1370.100">
    <property type="entry name" value="MutL, C-terminal domain, regulatory subdomain"/>
    <property type="match status" value="1"/>
</dbReference>
<dbReference type="RefSeq" id="XP_041286100.1">
    <property type="nucleotide sequence ID" value="XM_041431951.1"/>
</dbReference>
<dbReference type="AlphaFoldDB" id="A0A9P7ETL7"/>
<dbReference type="InterPro" id="IPR042120">
    <property type="entry name" value="MutL_C_dimsub"/>
</dbReference>
<dbReference type="Proteomes" id="UP000823399">
    <property type="component" value="Unassembled WGS sequence"/>
</dbReference>
<feature type="region of interest" description="Disordered" evidence="4">
    <location>
        <begin position="388"/>
        <end position="574"/>
    </location>
</feature>